<keyword evidence="3" id="KW-1185">Reference proteome</keyword>
<protein>
    <submittedName>
        <fullName evidence="2">Efflux transporter periplasmic adaptor subunit</fullName>
    </submittedName>
</protein>
<name>A0ABV1SCV1_9RHOB</name>
<dbReference type="Proteomes" id="UP001438953">
    <property type="component" value="Unassembled WGS sequence"/>
</dbReference>
<sequence length="478" mass="50590">MHFLSRSLGGIFLFALTLGLLATAVAVMRMGPSGTEHGHARAPSERIYAADVVALEYQDLHPELTAYGEIRSTRRLELRASSGGTVVELSPVFEDGAMVRQGDVLVRLDPAQAQAARDSAAASLSEAEAALAQAGRALVIAGDDLKAAQAQAALRLKALQRQQDLNTRGIGSAAVTEEAELAASSADQAVLSRRSALSQAQAVLDQGKTTLSRARIDLAEAERELSETVIRAGFDGILGGVMAVQGGLVSANEMLGELIDPGALEVAFRVSTSQFLRLTDEGGALLPLEAQVRLETAEAQVQSSAQLLRAGASVEAGTAGRLLYARLAETRGFRPGDFVTVTLSEPLLADVARLPSQAVDGNGEVLALDGENRLYAAQARILRREGDTVLVRSDLPQGTLVVARRSPLLGQGIKLRPLTEASHDQSLIDLTPDHRQALMEAAERDTGLSTSQRESLLSQLQQDRVPAAVIDRLEQRGG</sequence>
<evidence type="ECO:0000313" key="3">
    <source>
        <dbReference type="Proteomes" id="UP001438953"/>
    </source>
</evidence>
<proteinExistence type="predicted"/>
<organism evidence="2 3">
    <name type="scientific">Thioclava kandeliae</name>
    <dbReference type="NCBI Taxonomy" id="3070818"/>
    <lineage>
        <taxon>Bacteria</taxon>
        <taxon>Pseudomonadati</taxon>
        <taxon>Pseudomonadota</taxon>
        <taxon>Alphaproteobacteria</taxon>
        <taxon>Rhodobacterales</taxon>
        <taxon>Paracoccaceae</taxon>
        <taxon>Thioclava</taxon>
    </lineage>
</organism>
<dbReference type="PANTHER" id="PTHR30469">
    <property type="entry name" value="MULTIDRUG RESISTANCE PROTEIN MDTA"/>
    <property type="match status" value="1"/>
</dbReference>
<accession>A0ABV1SCV1</accession>
<dbReference type="EMBL" id="JAYWLC010000002">
    <property type="protein sequence ID" value="MER5170730.1"/>
    <property type="molecule type" value="Genomic_DNA"/>
</dbReference>
<evidence type="ECO:0000313" key="2">
    <source>
        <dbReference type="EMBL" id="MER5170730.1"/>
    </source>
</evidence>
<keyword evidence="1" id="KW-0175">Coiled coil</keyword>
<gene>
    <name evidence="2" type="ORF">VSX56_02995</name>
</gene>
<dbReference type="Gene3D" id="2.40.50.100">
    <property type="match status" value="1"/>
</dbReference>
<dbReference type="RefSeq" id="WP_350934748.1">
    <property type="nucleotide sequence ID" value="NZ_JAYWLC010000002.1"/>
</dbReference>
<reference evidence="2 3" key="2">
    <citation type="submission" date="2024-06" db="EMBL/GenBank/DDBJ databases">
        <title>Thioclava kandeliae sp. nov. from a rhizosphere soil sample of Kandelia candel in a mangrove.</title>
        <authorList>
            <person name="Mu T."/>
        </authorList>
    </citation>
    <scope>NUCLEOTIDE SEQUENCE [LARGE SCALE GENOMIC DNA]</scope>
    <source>
        <strain evidence="2 3">CPCC 100088</strain>
    </source>
</reference>
<dbReference type="Gene3D" id="1.10.287.470">
    <property type="entry name" value="Helix hairpin bin"/>
    <property type="match status" value="1"/>
</dbReference>
<dbReference type="SUPFAM" id="SSF111369">
    <property type="entry name" value="HlyD-like secretion proteins"/>
    <property type="match status" value="1"/>
</dbReference>
<reference evidence="2 3" key="1">
    <citation type="submission" date="2024-01" db="EMBL/GenBank/DDBJ databases">
        <authorList>
            <person name="Deng Y."/>
            <person name="Su J."/>
        </authorList>
    </citation>
    <scope>NUCLEOTIDE SEQUENCE [LARGE SCALE GENOMIC DNA]</scope>
    <source>
        <strain evidence="2 3">CPCC 100088</strain>
    </source>
</reference>
<dbReference type="Gene3D" id="2.40.30.170">
    <property type="match status" value="1"/>
</dbReference>
<feature type="coiled-coil region" evidence="1">
    <location>
        <begin position="204"/>
        <end position="231"/>
    </location>
</feature>
<evidence type="ECO:0000256" key="1">
    <source>
        <dbReference type="SAM" id="Coils"/>
    </source>
</evidence>
<comment type="caution">
    <text evidence="2">The sequence shown here is derived from an EMBL/GenBank/DDBJ whole genome shotgun (WGS) entry which is preliminary data.</text>
</comment>